<dbReference type="EMBL" id="BARW01012645">
    <property type="protein sequence ID" value="GAI73004.1"/>
    <property type="molecule type" value="Genomic_DNA"/>
</dbReference>
<organism evidence="1">
    <name type="scientific">marine sediment metagenome</name>
    <dbReference type="NCBI Taxonomy" id="412755"/>
    <lineage>
        <taxon>unclassified sequences</taxon>
        <taxon>metagenomes</taxon>
        <taxon>ecological metagenomes</taxon>
    </lineage>
</organism>
<evidence type="ECO:0000313" key="1">
    <source>
        <dbReference type="EMBL" id="GAI73004.1"/>
    </source>
</evidence>
<dbReference type="AlphaFoldDB" id="X1SYX0"/>
<reference evidence="1" key="1">
    <citation type="journal article" date="2014" name="Front. Microbiol.">
        <title>High frequency of phylogenetically diverse reductive dehalogenase-homologous genes in deep subseafloor sedimentary metagenomes.</title>
        <authorList>
            <person name="Kawai M."/>
            <person name="Futagami T."/>
            <person name="Toyoda A."/>
            <person name="Takaki Y."/>
            <person name="Nishi S."/>
            <person name="Hori S."/>
            <person name="Arai W."/>
            <person name="Tsubouchi T."/>
            <person name="Morono Y."/>
            <person name="Uchiyama I."/>
            <person name="Ito T."/>
            <person name="Fujiyama A."/>
            <person name="Inagaki F."/>
            <person name="Takami H."/>
        </authorList>
    </citation>
    <scope>NUCLEOTIDE SEQUENCE</scope>
    <source>
        <strain evidence="1">Expedition CK06-06</strain>
    </source>
</reference>
<comment type="caution">
    <text evidence="1">The sequence shown here is derived from an EMBL/GenBank/DDBJ whole genome shotgun (WGS) entry which is preliminary data.</text>
</comment>
<accession>X1SYX0</accession>
<gene>
    <name evidence="1" type="ORF">S12H4_23690</name>
</gene>
<protein>
    <submittedName>
        <fullName evidence="1">Uncharacterized protein</fullName>
    </submittedName>
</protein>
<feature type="non-terminal residue" evidence="1">
    <location>
        <position position="1"/>
    </location>
</feature>
<name>X1SYX0_9ZZZZ</name>
<sequence length="107" mass="11879">LGKLKSKFVNWLLKDVYLDEIHIGEHSVVVSGTGVNMDGQDITNANSITAIELHGTTYWGDVRLEDVECPVCHRKFKTGDRLVFIVNKVEEKFIAAVPVHLVCDGGQ</sequence>
<proteinExistence type="predicted"/>